<comment type="caution">
    <text evidence="6">The sequence shown here is derived from an EMBL/GenBank/DDBJ whole genome shotgun (WGS) entry which is preliminary data.</text>
</comment>
<dbReference type="GO" id="GO:0042626">
    <property type="term" value="F:ATPase-coupled transmembrane transporter activity"/>
    <property type="evidence" value="ECO:0007669"/>
    <property type="project" value="TreeGrafter"/>
</dbReference>
<dbReference type="PANTHER" id="PTHR48041:SF78">
    <property type="entry name" value="ABC TRANSPORTER EXPRESSED IN TRACHEA, ISOFORM A"/>
    <property type="match status" value="1"/>
</dbReference>
<organism evidence="6 7">
    <name type="scientific">Araneus ventricosus</name>
    <name type="common">Orbweaver spider</name>
    <name type="synonym">Epeira ventricosa</name>
    <dbReference type="NCBI Taxonomy" id="182803"/>
    <lineage>
        <taxon>Eukaryota</taxon>
        <taxon>Metazoa</taxon>
        <taxon>Ecdysozoa</taxon>
        <taxon>Arthropoda</taxon>
        <taxon>Chelicerata</taxon>
        <taxon>Arachnida</taxon>
        <taxon>Araneae</taxon>
        <taxon>Araneomorphae</taxon>
        <taxon>Entelegynae</taxon>
        <taxon>Araneoidea</taxon>
        <taxon>Araneidae</taxon>
        <taxon>Araneus</taxon>
    </lineage>
</organism>
<evidence type="ECO:0000313" key="7">
    <source>
        <dbReference type="Proteomes" id="UP000499080"/>
    </source>
</evidence>
<dbReference type="EMBL" id="BGPR01005809">
    <property type="protein sequence ID" value="GBN13604.1"/>
    <property type="molecule type" value="Genomic_DNA"/>
</dbReference>
<evidence type="ECO:0000256" key="1">
    <source>
        <dbReference type="ARBA" id="ARBA00004141"/>
    </source>
</evidence>
<protein>
    <submittedName>
        <fullName evidence="6">Uncharacterized protein</fullName>
    </submittedName>
</protein>
<comment type="subcellular location">
    <subcellularLocation>
        <location evidence="1">Membrane</location>
        <topology evidence="1">Multi-pass membrane protein</topology>
    </subcellularLocation>
</comment>
<evidence type="ECO:0000313" key="6">
    <source>
        <dbReference type="EMBL" id="GBN13604.1"/>
    </source>
</evidence>
<sequence>MLAEGHCIYKGSTKNLIPFLSEQGLSCPTYRNPADFAMELAAGGHADGIWKLKTAIDTFYATSDVLSLSDESFIFDGGSEVGFHASTLCLLKDQENALESSFGGYATSFWNQFKVLTYRSLICTFREPGRNDRLLKKATVTDIRTVTPLRDIRSVLLKGK</sequence>
<reference evidence="6 7" key="1">
    <citation type="journal article" date="2019" name="Sci. Rep.">
        <title>Orb-weaving spider Araneus ventricosus genome elucidates the spidroin gene catalogue.</title>
        <authorList>
            <person name="Kono N."/>
            <person name="Nakamura H."/>
            <person name="Ohtoshi R."/>
            <person name="Moran D.A.P."/>
            <person name="Shinohara A."/>
            <person name="Yoshida Y."/>
            <person name="Fujiwara M."/>
            <person name="Mori M."/>
            <person name="Tomita M."/>
            <person name="Arakawa K."/>
        </authorList>
    </citation>
    <scope>NUCLEOTIDE SEQUENCE [LARGE SCALE GENOMIC DNA]</scope>
</reference>
<gene>
    <name evidence="6" type="ORF">AVEN_260753_2</name>
</gene>
<keyword evidence="7" id="KW-1185">Reference proteome</keyword>
<evidence type="ECO:0000256" key="5">
    <source>
        <dbReference type="ARBA" id="ARBA00023136"/>
    </source>
</evidence>
<dbReference type="GO" id="GO:0005886">
    <property type="term" value="C:plasma membrane"/>
    <property type="evidence" value="ECO:0007669"/>
    <property type="project" value="TreeGrafter"/>
</dbReference>
<dbReference type="Proteomes" id="UP000499080">
    <property type="component" value="Unassembled WGS sequence"/>
</dbReference>
<dbReference type="InterPro" id="IPR050352">
    <property type="entry name" value="ABCG_transporters"/>
</dbReference>
<evidence type="ECO:0000256" key="3">
    <source>
        <dbReference type="ARBA" id="ARBA00022692"/>
    </source>
</evidence>
<dbReference type="PANTHER" id="PTHR48041">
    <property type="entry name" value="ABC TRANSPORTER G FAMILY MEMBER 28"/>
    <property type="match status" value="1"/>
</dbReference>
<proteinExistence type="predicted"/>
<keyword evidence="4" id="KW-1133">Transmembrane helix</keyword>
<evidence type="ECO:0000256" key="2">
    <source>
        <dbReference type="ARBA" id="ARBA00022448"/>
    </source>
</evidence>
<accession>A0A4Y2LGC7</accession>
<dbReference type="AlphaFoldDB" id="A0A4Y2LGC7"/>
<keyword evidence="2" id="KW-0813">Transport</keyword>
<evidence type="ECO:0000256" key="4">
    <source>
        <dbReference type="ARBA" id="ARBA00022989"/>
    </source>
</evidence>
<keyword evidence="3" id="KW-0812">Transmembrane</keyword>
<keyword evidence="5" id="KW-0472">Membrane</keyword>
<name>A0A4Y2LGC7_ARAVE</name>